<evidence type="ECO:0000256" key="8">
    <source>
        <dbReference type="ARBA" id="ARBA00023004"/>
    </source>
</evidence>
<keyword evidence="11 14" id="KW-0472">Membrane</keyword>
<dbReference type="InterPro" id="IPR012910">
    <property type="entry name" value="Plug_dom"/>
</dbReference>
<name>A0ABR9FJT7_9GAMM</name>
<keyword evidence="9" id="KW-0406">Ion transport</keyword>
<dbReference type="SUPFAM" id="SSF56935">
    <property type="entry name" value="Porins"/>
    <property type="match status" value="1"/>
</dbReference>
<evidence type="ECO:0000256" key="3">
    <source>
        <dbReference type="ARBA" id="ARBA00022448"/>
    </source>
</evidence>
<dbReference type="PANTHER" id="PTHR32552:SF74">
    <property type="entry name" value="HYDROXAMATE SIDEROPHORE RECEPTOR FHUE"/>
    <property type="match status" value="1"/>
</dbReference>
<evidence type="ECO:0000256" key="1">
    <source>
        <dbReference type="ARBA" id="ARBA00004571"/>
    </source>
</evidence>
<feature type="chain" id="PRO_5046147703" evidence="17">
    <location>
        <begin position="24"/>
        <end position="716"/>
    </location>
</feature>
<evidence type="ECO:0000256" key="13">
    <source>
        <dbReference type="ARBA" id="ARBA00023237"/>
    </source>
</evidence>
<dbReference type="RefSeq" id="WP_192541115.1">
    <property type="nucleotide sequence ID" value="NZ_JBQQIQ010000001.1"/>
</dbReference>
<dbReference type="Pfam" id="PF00593">
    <property type="entry name" value="TonB_dep_Rec_b-barrel"/>
    <property type="match status" value="1"/>
</dbReference>
<dbReference type="Pfam" id="PF07715">
    <property type="entry name" value="Plug"/>
    <property type="match status" value="1"/>
</dbReference>
<evidence type="ECO:0000256" key="4">
    <source>
        <dbReference type="ARBA" id="ARBA00022452"/>
    </source>
</evidence>
<evidence type="ECO:0000256" key="9">
    <source>
        <dbReference type="ARBA" id="ARBA00023065"/>
    </source>
</evidence>
<evidence type="ECO:0000256" key="14">
    <source>
        <dbReference type="PROSITE-ProRule" id="PRU01360"/>
    </source>
</evidence>
<dbReference type="InterPro" id="IPR039426">
    <property type="entry name" value="TonB-dep_rcpt-like"/>
</dbReference>
<evidence type="ECO:0000256" key="5">
    <source>
        <dbReference type="ARBA" id="ARBA00022496"/>
    </source>
</evidence>
<dbReference type="InterPro" id="IPR010917">
    <property type="entry name" value="TonB_rcpt_CS"/>
</dbReference>
<evidence type="ECO:0000259" key="19">
    <source>
        <dbReference type="Pfam" id="PF07715"/>
    </source>
</evidence>
<dbReference type="InterPro" id="IPR036942">
    <property type="entry name" value="Beta-barrel_TonB_sf"/>
</dbReference>
<feature type="signal peptide" evidence="17">
    <location>
        <begin position="1"/>
        <end position="23"/>
    </location>
</feature>
<evidence type="ECO:0000256" key="15">
    <source>
        <dbReference type="PROSITE-ProRule" id="PRU10144"/>
    </source>
</evidence>
<dbReference type="EMBL" id="RRZA01000014">
    <property type="protein sequence ID" value="MBE0457072.1"/>
    <property type="molecule type" value="Genomic_DNA"/>
</dbReference>
<dbReference type="Gene3D" id="2.170.130.10">
    <property type="entry name" value="TonB-dependent receptor, plug domain"/>
    <property type="match status" value="1"/>
</dbReference>
<dbReference type="Proteomes" id="UP000707245">
    <property type="component" value="Unassembled WGS sequence"/>
</dbReference>
<dbReference type="Gene3D" id="2.40.170.20">
    <property type="entry name" value="TonB-dependent receptor, beta-barrel domain"/>
    <property type="match status" value="1"/>
</dbReference>
<proteinExistence type="inferred from homology"/>
<comment type="caution">
    <text evidence="20">The sequence shown here is derived from an EMBL/GenBank/DDBJ whole genome shotgun (WGS) entry which is preliminary data.</text>
</comment>
<organism evidence="20 21">
    <name type="scientific">Pseudoalteromonas prydzensis</name>
    <dbReference type="NCBI Taxonomy" id="182141"/>
    <lineage>
        <taxon>Bacteria</taxon>
        <taxon>Pseudomonadati</taxon>
        <taxon>Pseudomonadota</taxon>
        <taxon>Gammaproteobacteria</taxon>
        <taxon>Alteromonadales</taxon>
        <taxon>Pseudoalteromonadaceae</taxon>
        <taxon>Pseudoalteromonas</taxon>
    </lineage>
</organism>
<evidence type="ECO:0000256" key="7">
    <source>
        <dbReference type="ARBA" id="ARBA00022729"/>
    </source>
</evidence>
<keyword evidence="3 14" id="KW-0813">Transport</keyword>
<comment type="similarity">
    <text evidence="2 14 16">Belongs to the TonB-dependent receptor family.</text>
</comment>
<dbReference type="PROSITE" id="PS52016">
    <property type="entry name" value="TONB_DEPENDENT_REC_3"/>
    <property type="match status" value="1"/>
</dbReference>
<evidence type="ECO:0000256" key="16">
    <source>
        <dbReference type="RuleBase" id="RU003357"/>
    </source>
</evidence>
<evidence type="ECO:0000256" key="2">
    <source>
        <dbReference type="ARBA" id="ARBA00009810"/>
    </source>
</evidence>
<evidence type="ECO:0000259" key="18">
    <source>
        <dbReference type="Pfam" id="PF00593"/>
    </source>
</evidence>
<reference evidence="20 21" key="1">
    <citation type="submission" date="2020-07" db="EMBL/GenBank/DDBJ databases">
        <title>Halophilic bacteria isolated from french cheeses.</title>
        <authorList>
            <person name="Kothe C.I."/>
            <person name="Farah-Kraiem B."/>
            <person name="Renault P."/>
            <person name="Dridi B."/>
        </authorList>
    </citation>
    <scope>NUCLEOTIDE SEQUENCE [LARGE SCALE GENOMIC DNA]</scope>
    <source>
        <strain evidence="20 21">FME14</strain>
    </source>
</reference>
<dbReference type="PROSITE" id="PS01156">
    <property type="entry name" value="TONB_DEPENDENT_REC_2"/>
    <property type="match status" value="1"/>
</dbReference>
<keyword evidence="4 14" id="KW-1134">Transmembrane beta strand</keyword>
<gene>
    <name evidence="20" type="ORF">EI167_06310</name>
</gene>
<keyword evidence="21" id="KW-1185">Reference proteome</keyword>
<keyword evidence="10 16" id="KW-0798">TonB box</keyword>
<feature type="domain" description="TonB-dependent receptor-like beta-barrel" evidence="18">
    <location>
        <begin position="241"/>
        <end position="683"/>
    </location>
</feature>
<keyword evidence="12 20" id="KW-0675">Receptor</keyword>
<keyword evidence="13 14" id="KW-0998">Cell outer membrane</keyword>
<protein>
    <submittedName>
        <fullName evidence="20">TonB-dependent siderophore receptor</fullName>
    </submittedName>
</protein>
<sequence length="716" mass="79514">MHFTLLPIATAVSVALMSMNLAAAENDSQDENKIEKITVNGKYVVNENIDTATGLGLSIRETPQSVTVFTAERIRDQDLDTIIDAVDNTVGLSSSKMDNVRNTMQSRGFSVSNYQIDGVPLSWSLAGDSGETSADVAIYERVEFVRGATGLLTGAGDPSASINLVRKRASNTDLTGYVDLSIGSWNKKELTVDLANGLNDSGSVRGRVVAKVVDSESYIDLYEENKKIFYGVLETDLSADTTFRVGGSYQKSDPHGPVWGALPAYYTDGTETDWNVSKTTAVDWTRWETEHTNYFASVDHLFSNGWQLTANYNHSKYDKESRLFYVYGALDKETGAGLTGQRYFAFGTTEQDSVDIQLKGQYNLFEQTHDFVVGALYSKQKGDTSTRDPDPIIGGSAWDAVPIEDFYNFQGDSIAEPNWTEEATVQDDNDTEQKGFYVATRISITDSFKVIGGGRISSWERERYYYGAQQDYGNSGVFVPYFGALYDLNSQHRIYASYTEIFKPQNNLDASGEYLDPIDGKASEIGLKSAYFDDRLQTSIAIFDIQQDNLAVEDPNYVPTAEQMSAYYGAEGTQSRGFEFEAIGEPVDGWNISAGYSQFEAEDADDVKINTTAPRKQFKLFTTYQFVDQLPELTIGGGLNWQSKSYAKGSTVNVEQGSYALVNLMARYNINEAMKVQTNVNNLFDEKYYNYMTAGSSNLYRYGAPRSVSVSFSYNF</sequence>
<evidence type="ECO:0000313" key="21">
    <source>
        <dbReference type="Proteomes" id="UP000707245"/>
    </source>
</evidence>
<keyword evidence="8" id="KW-0408">Iron</keyword>
<feature type="short sequence motif" description="TonB C-terminal box" evidence="15">
    <location>
        <begin position="699"/>
        <end position="716"/>
    </location>
</feature>
<dbReference type="InterPro" id="IPR000531">
    <property type="entry name" value="Beta-barrel_TonB"/>
</dbReference>
<dbReference type="InterPro" id="IPR010105">
    <property type="entry name" value="TonB_sidphr_rcpt"/>
</dbReference>
<dbReference type="InterPro" id="IPR037066">
    <property type="entry name" value="Plug_dom_sf"/>
</dbReference>
<feature type="domain" description="TonB-dependent receptor plug" evidence="19">
    <location>
        <begin position="59"/>
        <end position="159"/>
    </location>
</feature>
<evidence type="ECO:0000256" key="12">
    <source>
        <dbReference type="ARBA" id="ARBA00023170"/>
    </source>
</evidence>
<evidence type="ECO:0000256" key="17">
    <source>
        <dbReference type="SAM" id="SignalP"/>
    </source>
</evidence>
<dbReference type="CDD" id="cd01347">
    <property type="entry name" value="ligand_gated_channel"/>
    <property type="match status" value="1"/>
</dbReference>
<keyword evidence="5" id="KW-0410">Iron transport</keyword>
<keyword evidence="6 14" id="KW-0812">Transmembrane</keyword>
<evidence type="ECO:0000256" key="10">
    <source>
        <dbReference type="ARBA" id="ARBA00023077"/>
    </source>
</evidence>
<evidence type="ECO:0000256" key="11">
    <source>
        <dbReference type="ARBA" id="ARBA00023136"/>
    </source>
</evidence>
<dbReference type="NCBIfam" id="TIGR01783">
    <property type="entry name" value="TonB-siderophor"/>
    <property type="match status" value="1"/>
</dbReference>
<evidence type="ECO:0000313" key="20">
    <source>
        <dbReference type="EMBL" id="MBE0457072.1"/>
    </source>
</evidence>
<comment type="subcellular location">
    <subcellularLocation>
        <location evidence="1 14">Cell outer membrane</location>
        <topology evidence="1 14">Multi-pass membrane protein</topology>
    </subcellularLocation>
</comment>
<dbReference type="PANTHER" id="PTHR32552">
    <property type="entry name" value="FERRICHROME IRON RECEPTOR-RELATED"/>
    <property type="match status" value="1"/>
</dbReference>
<evidence type="ECO:0000256" key="6">
    <source>
        <dbReference type="ARBA" id="ARBA00022692"/>
    </source>
</evidence>
<keyword evidence="7 17" id="KW-0732">Signal</keyword>
<accession>A0ABR9FJT7</accession>